<dbReference type="InterPro" id="IPR000330">
    <property type="entry name" value="SNF2_N"/>
</dbReference>
<dbReference type="InterPro" id="IPR014012">
    <property type="entry name" value="HSA_dom"/>
</dbReference>
<keyword evidence="3" id="KW-0597">Phosphoprotein</keyword>
<evidence type="ECO:0000256" key="6">
    <source>
        <dbReference type="ARBA" id="ARBA00022806"/>
    </source>
</evidence>
<dbReference type="GO" id="GO:0140096">
    <property type="term" value="F:catalytic activity, acting on a protein"/>
    <property type="evidence" value="ECO:0007669"/>
    <property type="project" value="UniProtKB-ARBA"/>
</dbReference>
<dbReference type="SMART" id="SM00487">
    <property type="entry name" value="DEXDc"/>
    <property type="match status" value="1"/>
</dbReference>
<keyword evidence="18" id="KW-1185">Reference proteome</keyword>
<feature type="compositionally biased region" description="Polar residues" evidence="13">
    <location>
        <begin position="247"/>
        <end position="276"/>
    </location>
</feature>
<feature type="region of interest" description="Disordered" evidence="13">
    <location>
        <begin position="535"/>
        <end position="611"/>
    </location>
</feature>
<dbReference type="InterPro" id="IPR001650">
    <property type="entry name" value="Helicase_C-like"/>
</dbReference>
<dbReference type="Pfam" id="PF00176">
    <property type="entry name" value="SNF2-rel_dom"/>
    <property type="match status" value="1"/>
</dbReference>
<keyword evidence="12" id="KW-0539">Nucleus</keyword>
<keyword evidence="8" id="KW-0156">Chromatin regulator</keyword>
<keyword evidence="6" id="KW-0347">Helicase</keyword>
<evidence type="ECO:0000256" key="3">
    <source>
        <dbReference type="ARBA" id="ARBA00022553"/>
    </source>
</evidence>
<evidence type="ECO:0000256" key="5">
    <source>
        <dbReference type="ARBA" id="ARBA00022801"/>
    </source>
</evidence>
<gene>
    <name evidence="17" type="ORF">PSYICH_LOCUS2458</name>
</gene>
<dbReference type="GO" id="GO:0016887">
    <property type="term" value="F:ATP hydrolysis activity"/>
    <property type="evidence" value="ECO:0007669"/>
    <property type="project" value="TreeGrafter"/>
</dbReference>
<dbReference type="GO" id="GO:0006338">
    <property type="term" value="P:chromatin remodeling"/>
    <property type="evidence" value="ECO:0007669"/>
    <property type="project" value="TreeGrafter"/>
</dbReference>
<dbReference type="GO" id="GO:0010557">
    <property type="term" value="P:positive regulation of macromolecule biosynthetic process"/>
    <property type="evidence" value="ECO:0007669"/>
    <property type="project" value="UniProtKB-ARBA"/>
</dbReference>
<feature type="region of interest" description="Disordered" evidence="13">
    <location>
        <begin position="2166"/>
        <end position="2195"/>
    </location>
</feature>
<feature type="compositionally biased region" description="Basic and acidic residues" evidence="13">
    <location>
        <begin position="2086"/>
        <end position="2104"/>
    </location>
</feature>
<feature type="region of interest" description="Disordered" evidence="13">
    <location>
        <begin position="113"/>
        <end position="150"/>
    </location>
</feature>
<dbReference type="Gene3D" id="3.40.50.10810">
    <property type="entry name" value="Tandem AAA-ATPase domain"/>
    <property type="match status" value="1"/>
</dbReference>
<feature type="region of interest" description="Disordered" evidence="13">
    <location>
        <begin position="2070"/>
        <end position="2135"/>
    </location>
</feature>
<feature type="compositionally biased region" description="Basic and acidic residues" evidence="13">
    <location>
        <begin position="2117"/>
        <end position="2135"/>
    </location>
</feature>
<comment type="similarity">
    <text evidence="2">Belongs to the SNF2/RAD54 helicase family. SWR1 subfamily.</text>
</comment>
<dbReference type="GO" id="GO:0005524">
    <property type="term" value="F:ATP binding"/>
    <property type="evidence" value="ECO:0007669"/>
    <property type="project" value="UniProtKB-KW"/>
</dbReference>
<dbReference type="Gene3D" id="1.20.120.850">
    <property type="entry name" value="SWI2/SNF2 ATPases, N-terminal domain"/>
    <property type="match status" value="1"/>
</dbReference>
<feature type="domain" description="HSA" evidence="16">
    <location>
        <begin position="319"/>
        <end position="391"/>
    </location>
</feature>
<dbReference type="Pfam" id="PF00271">
    <property type="entry name" value="Helicase_C"/>
    <property type="match status" value="1"/>
</dbReference>
<dbReference type="CDD" id="cd18793">
    <property type="entry name" value="SF2_C_SNF"/>
    <property type="match status" value="1"/>
</dbReference>
<feature type="compositionally biased region" description="Low complexity" evidence="13">
    <location>
        <begin position="229"/>
        <end position="241"/>
    </location>
</feature>
<dbReference type="OrthoDB" id="372624at2759"/>
<evidence type="ECO:0000256" key="12">
    <source>
        <dbReference type="ARBA" id="ARBA00023242"/>
    </source>
</evidence>
<feature type="compositionally biased region" description="Basic and acidic residues" evidence="13">
    <location>
        <begin position="589"/>
        <end position="611"/>
    </location>
</feature>
<evidence type="ECO:0000259" key="14">
    <source>
        <dbReference type="PROSITE" id="PS51192"/>
    </source>
</evidence>
<comment type="subcellular location">
    <subcellularLocation>
        <location evidence="1">Nucleus</location>
    </subcellularLocation>
</comment>
<organism evidence="17 18">
    <name type="scientific">Psylliodes chrysocephalus</name>
    <dbReference type="NCBI Taxonomy" id="3402493"/>
    <lineage>
        <taxon>Eukaryota</taxon>
        <taxon>Metazoa</taxon>
        <taxon>Ecdysozoa</taxon>
        <taxon>Arthropoda</taxon>
        <taxon>Hexapoda</taxon>
        <taxon>Insecta</taxon>
        <taxon>Pterygota</taxon>
        <taxon>Neoptera</taxon>
        <taxon>Endopterygota</taxon>
        <taxon>Coleoptera</taxon>
        <taxon>Polyphaga</taxon>
        <taxon>Cucujiformia</taxon>
        <taxon>Chrysomeloidea</taxon>
        <taxon>Chrysomelidae</taxon>
        <taxon>Galerucinae</taxon>
        <taxon>Alticini</taxon>
        <taxon>Psylliodes</taxon>
    </lineage>
</organism>
<evidence type="ECO:0000256" key="1">
    <source>
        <dbReference type="ARBA" id="ARBA00004123"/>
    </source>
</evidence>
<dbReference type="PROSITE" id="PS51204">
    <property type="entry name" value="HSA"/>
    <property type="match status" value="1"/>
</dbReference>
<evidence type="ECO:0000259" key="16">
    <source>
        <dbReference type="PROSITE" id="PS51204"/>
    </source>
</evidence>
<dbReference type="GO" id="GO:0042393">
    <property type="term" value="F:histone binding"/>
    <property type="evidence" value="ECO:0007669"/>
    <property type="project" value="TreeGrafter"/>
</dbReference>
<feature type="compositionally biased region" description="Basic residues" evidence="13">
    <location>
        <begin position="1919"/>
        <end position="1929"/>
    </location>
</feature>
<evidence type="ECO:0000256" key="9">
    <source>
        <dbReference type="ARBA" id="ARBA00023015"/>
    </source>
</evidence>
<evidence type="ECO:0000256" key="7">
    <source>
        <dbReference type="ARBA" id="ARBA00022840"/>
    </source>
</evidence>
<evidence type="ECO:0000256" key="2">
    <source>
        <dbReference type="ARBA" id="ARBA00009220"/>
    </source>
</evidence>
<keyword evidence="10" id="KW-0238">DNA-binding</keyword>
<dbReference type="InterPro" id="IPR050520">
    <property type="entry name" value="INO80/SWR1_helicase"/>
</dbReference>
<feature type="region of interest" description="Disordered" evidence="13">
    <location>
        <begin position="2355"/>
        <end position="2377"/>
    </location>
</feature>
<dbReference type="SMART" id="SM00490">
    <property type="entry name" value="HELICc"/>
    <property type="match status" value="1"/>
</dbReference>
<keyword evidence="7" id="KW-0067">ATP-binding</keyword>
<feature type="domain" description="Helicase ATP-binding" evidence="14">
    <location>
        <begin position="664"/>
        <end position="829"/>
    </location>
</feature>
<accession>A0A9P0G9C2</accession>
<dbReference type="Pfam" id="PF07529">
    <property type="entry name" value="HSA"/>
    <property type="match status" value="1"/>
</dbReference>
<feature type="region of interest" description="Disordered" evidence="13">
    <location>
        <begin position="1728"/>
        <end position="1952"/>
    </location>
</feature>
<feature type="compositionally biased region" description="Polar residues" evidence="13">
    <location>
        <begin position="119"/>
        <end position="130"/>
    </location>
</feature>
<dbReference type="InterPro" id="IPR038718">
    <property type="entry name" value="SNF2-like_sf"/>
</dbReference>
<dbReference type="EMBL" id="OV651823">
    <property type="protein sequence ID" value="CAH1101660.1"/>
    <property type="molecule type" value="Genomic_DNA"/>
</dbReference>
<feature type="compositionally biased region" description="Acidic residues" evidence="13">
    <location>
        <begin position="469"/>
        <end position="483"/>
    </location>
</feature>
<feature type="compositionally biased region" description="Acidic residues" evidence="13">
    <location>
        <begin position="555"/>
        <end position="578"/>
    </location>
</feature>
<feature type="compositionally biased region" description="Basic residues" evidence="13">
    <location>
        <begin position="1791"/>
        <end position="1801"/>
    </location>
</feature>
<keyword evidence="11" id="KW-0804">Transcription</keyword>
<dbReference type="PANTHER" id="PTHR45685:SF1">
    <property type="entry name" value="HELICASE SRCAP"/>
    <property type="match status" value="1"/>
</dbReference>
<dbReference type="PROSITE" id="PS51192">
    <property type="entry name" value="HELICASE_ATP_BIND_1"/>
    <property type="match status" value="1"/>
</dbReference>
<proteinExistence type="inferred from homology"/>
<evidence type="ECO:0000256" key="11">
    <source>
        <dbReference type="ARBA" id="ARBA00023163"/>
    </source>
</evidence>
<evidence type="ECO:0000256" key="8">
    <source>
        <dbReference type="ARBA" id="ARBA00022853"/>
    </source>
</evidence>
<dbReference type="Proteomes" id="UP001153636">
    <property type="component" value="Chromosome 11"/>
</dbReference>
<evidence type="ECO:0000256" key="13">
    <source>
        <dbReference type="SAM" id="MobiDB-lite"/>
    </source>
</evidence>
<dbReference type="Gene3D" id="3.40.50.300">
    <property type="entry name" value="P-loop containing nucleotide triphosphate hydrolases"/>
    <property type="match status" value="1"/>
</dbReference>
<feature type="compositionally biased region" description="Basic and acidic residues" evidence="13">
    <location>
        <begin position="1728"/>
        <end position="1738"/>
    </location>
</feature>
<feature type="region of interest" description="Disordered" evidence="13">
    <location>
        <begin position="446"/>
        <end position="483"/>
    </location>
</feature>
<dbReference type="CDD" id="cd18003">
    <property type="entry name" value="DEXQc_SRCAP"/>
    <property type="match status" value="1"/>
</dbReference>
<dbReference type="InterPro" id="IPR027417">
    <property type="entry name" value="P-loop_NTPase"/>
</dbReference>
<dbReference type="FunFam" id="3.40.50.300:FF:000529">
    <property type="entry name" value="helicase SRCAP isoform X1"/>
    <property type="match status" value="1"/>
</dbReference>
<dbReference type="InterPro" id="IPR014001">
    <property type="entry name" value="Helicase_ATP-bd"/>
</dbReference>
<evidence type="ECO:0000313" key="18">
    <source>
        <dbReference type="Proteomes" id="UP001153636"/>
    </source>
</evidence>
<evidence type="ECO:0000256" key="10">
    <source>
        <dbReference type="ARBA" id="ARBA00023125"/>
    </source>
</evidence>
<sequence length="2377" mass="269415">MSDETPGVGQGALPPREGQCLRAMAERPAVSGATVRVAQVVGGQYVLTTQSSHGMPALTQISSGNLTGSTNVARLINISASRVGQTSPLRPSLANQSIVNVLTKSRPNSNVRLQLFPSGESSGNNVQQHSSHARSLKRPSSSTGEKKDSYATKLQHVMNYRIVRSKLVKEKYNEHLLETYYLETGNNILDLYQFAKRPKTQAYLAYLKEHAIDPRDYPELSCSVNVPQTTPSTPSATSASSLPGISHTYSIQTSSSTVTTPESHSNTSTPKSTTVKMKSASHSSSASQEMIVEKAKQEAYVVQRISDLQKDGLWSEKRLPKVQEMPRTKAHWDFLLEEMVWLAADFAQERKWKKAAAKKCARMVQKYFQDKALAAQRAEKAHEQNLRRIAAFCAKEVKNFWNNVEKLVEYKQNTILEEKRKKALDQQLSFIVDQTEKYSQLLAEGMNKTAEQPPSSAPSRSVSRAPSDTEFDPDLQSDEDDEETIAQEEAALGNAGQKEEIEALQKESQMDLDDLLEDDLLRNYLLNRDNIRLSESEDSDDEVDSKKGGTSKADDESDASESSKEEEECEDSEEESEDETKVTESTTQGEHEELKLLVADSQKEGDMKTETDTKDDLINDAAAIAESIQPKGNTLSSTNVSTNIPFLLKFSLREYQHIGLDWLVTMYERKLNGILADEMGLGKTIQTIALLAHLACEKENWGPHLIVVPTSVMLNWEMECKKWCPAFKILTYYGTQKERKFKRIGWTKPNAFHICITSYKLVIQDHQSFRRKKWKYLILDEAQNIKNFKSQRWQLLLNFQTQQRLLLTGTPLQNNLMELWSLMHFLMPNVFQSHREFKEWFSNPVTGMIEGNSEYNESIIKRLHKVLRPFLLRRLKSEVEKQMPKKYEHVVMCRLSKRQRYLYDDYMSRAKTRETLVSGNLLSVINVLMQLRKVCNHPNLFEVRPTISPFQSEGIRLHIPSIVYSALDYDFTKHVNLQALNLLLIMQEIHFASYQCYRMRQSRNSKKIIEIDKMSVKNPPPIPPCKLAMRVLPDKISNNTVKEGKREMPILTPTQPPPLQLKSIGQQNMKVKVSGVQLVNPQGILKNLAIPVVNISQGATGHIGTPVSVTSVLKPPDKISASFAQLVQTSTGKHLLLTSNPNITANIPVTSTTSGGQKLTFLSKQPVSTIGNAGHSVTKAYVKFQLTSVTTATTFTTVTTANSNTISIVKSDDNKAKGVRTSVGIDYIGKLYSKQNSLDVRWNNDEKNLGLTNEDDPKGERKNRLALMAKINKARCSALPLYGRDFQDAVKIFSPNKLSAWDGGGVHCLNALYNKNMKDCTDCLKDMLYNPERRLEDLKDTFDRFIIYVPAVKGVEPEQQVWHPPPSKYWGQKQDKHLIQKLFLKPATPLHSIASAMVTQFPDPRLIQYDCGKLQTLDVLLRKLKAEGHRALIFTQMTKMLDVLEAFLNYHGHIYLRLDGTTKVDQRQVLMERFNGDKRIFAFILSTRSGGVGVNLTGADTVIFYDSDWNPTMDAQAQDRCHRIGQTRDVHIYRLVSERTIEENILKKANQKRLLGDLAIEGGNFTTAYFKSTTIQDLFNIDQNEENAATRMSEVMEMKKDREKALAGESSAVDDKAAVGALENALAACEDDQDVQAAKTAKAEAVADLAEFDENIPLDEQEKEKEPEISKAEQEINNVIEKLTPIEKYAMKFIEATESAWSAEQLAAAEREIEEQKREWEQNRLAAMKEEEERRARELEEEGDIITFSREDAGNQVSSKTKKLNRTSRLLNNKDRRGRKKSQLTSEGKQIKKLNAKKVSQKPKETPQEPVEVFESSQMEESQNTDTDDNTIESGESDKEESLETKGVSNHVDHNSPRTRSRGTVAINLWTLDVSPILPGEKPMRKQGENKKYSKRYKSVSVSEDDIDSQPDSDNHKTIPTKRKRRRKNNSSLEPSEDEVANEDKEESNVKPGTIITKSKNCKVVLNNIMSDKRYKIKEILKIKDEMEIATGNQDETSIKKIDINKESQVINIISTENNINENKHESISEIEDGNNTAESSLDDILEEEFPTKDEDKLDESCLNDILEEEFPTNDEEVDEDALLNDTKDEYMSDNYIKKDKADKGVAVSEEQDTTDIENKNDNKPSSVSEDKDDREFEKYSIIDTSDLCDWESEYITNYKKTFSEDKYTNYSEPKERNLSEQQNTKEDALDGEKDTIDVKHKEKIDTYCVDKTEDQLKIDEKNKEHVKLENEVKYVNVCDNKNKGSNVELHKEIAQSDSDDYKLECLIEPPNSCNQNSLHLNTSESSDLESPKENIINNKCHLDNGVSELNKIPTIVTFDRNVTFRSPEPRKNYKKFGKFSNNRTLDGWVKRKPADSVKFGGKYGRPDSCSGSHDKY</sequence>
<dbReference type="SMART" id="SM00573">
    <property type="entry name" value="HSA"/>
    <property type="match status" value="1"/>
</dbReference>
<protein>
    <recommendedName>
        <fullName evidence="19">Helicase domino</fullName>
    </recommendedName>
</protein>
<dbReference type="GO" id="GO:0010468">
    <property type="term" value="P:regulation of gene expression"/>
    <property type="evidence" value="ECO:0007669"/>
    <property type="project" value="UniProtKB-ARBA"/>
</dbReference>
<feature type="compositionally biased region" description="Polar residues" evidence="13">
    <location>
        <begin position="1815"/>
        <end position="1825"/>
    </location>
</feature>
<dbReference type="GO" id="GO:0004386">
    <property type="term" value="F:helicase activity"/>
    <property type="evidence" value="ECO:0007669"/>
    <property type="project" value="UniProtKB-KW"/>
</dbReference>
<dbReference type="InterPro" id="IPR049730">
    <property type="entry name" value="SNF2/RAD54-like_C"/>
</dbReference>
<feature type="compositionally biased region" description="Acidic residues" evidence="13">
    <location>
        <begin position="2070"/>
        <end position="2083"/>
    </location>
</feature>
<feature type="compositionally biased region" description="Basic and acidic residues" evidence="13">
    <location>
        <begin position="1882"/>
        <end position="1892"/>
    </location>
</feature>
<evidence type="ECO:0008006" key="19">
    <source>
        <dbReference type="Google" id="ProtNLM"/>
    </source>
</evidence>
<keyword evidence="5" id="KW-0378">Hydrolase</keyword>
<dbReference type="PANTHER" id="PTHR45685">
    <property type="entry name" value="HELICASE SRCAP-RELATED"/>
    <property type="match status" value="1"/>
</dbReference>
<keyword evidence="9" id="KW-0805">Transcription regulation</keyword>
<reference evidence="17" key="1">
    <citation type="submission" date="2022-01" db="EMBL/GenBank/DDBJ databases">
        <authorList>
            <person name="King R."/>
        </authorList>
    </citation>
    <scope>NUCLEOTIDE SEQUENCE</scope>
</reference>
<evidence type="ECO:0000256" key="4">
    <source>
        <dbReference type="ARBA" id="ARBA00022741"/>
    </source>
</evidence>
<name>A0A9P0G9C2_9CUCU</name>
<dbReference type="PROSITE" id="PS51194">
    <property type="entry name" value="HELICASE_CTER"/>
    <property type="match status" value="1"/>
</dbReference>
<feature type="compositionally biased region" description="Low complexity" evidence="13">
    <location>
        <begin position="453"/>
        <end position="466"/>
    </location>
</feature>
<evidence type="ECO:0000313" key="17">
    <source>
        <dbReference type="EMBL" id="CAH1101660.1"/>
    </source>
</evidence>
<dbReference type="GO" id="GO:0000812">
    <property type="term" value="C:Swr1 complex"/>
    <property type="evidence" value="ECO:0007669"/>
    <property type="project" value="TreeGrafter"/>
</dbReference>
<keyword evidence="4" id="KW-0547">Nucleotide-binding</keyword>
<dbReference type="SUPFAM" id="SSF52540">
    <property type="entry name" value="P-loop containing nucleoside triphosphate hydrolases"/>
    <property type="match status" value="2"/>
</dbReference>
<feature type="domain" description="Helicase C-terminal" evidence="15">
    <location>
        <begin position="1416"/>
        <end position="1566"/>
    </location>
</feature>
<dbReference type="FunFam" id="3.40.50.10810:FF:000005">
    <property type="entry name" value="Photoperiod-independent early flowering 1"/>
    <property type="match status" value="1"/>
</dbReference>
<feature type="region of interest" description="Disordered" evidence="13">
    <location>
        <begin position="224"/>
        <end position="288"/>
    </location>
</feature>
<feature type="compositionally biased region" description="Acidic residues" evidence="13">
    <location>
        <begin position="1935"/>
        <end position="1946"/>
    </location>
</feature>
<dbReference type="GO" id="GO:0003677">
    <property type="term" value="F:DNA binding"/>
    <property type="evidence" value="ECO:0007669"/>
    <property type="project" value="UniProtKB-KW"/>
</dbReference>
<evidence type="ECO:0000259" key="15">
    <source>
        <dbReference type="PROSITE" id="PS51194"/>
    </source>
</evidence>